<feature type="compositionally biased region" description="Low complexity" evidence="9">
    <location>
        <begin position="60"/>
        <end position="83"/>
    </location>
</feature>
<dbReference type="PROSITE" id="PS51462">
    <property type="entry name" value="NUDIX"/>
    <property type="match status" value="1"/>
</dbReference>
<dbReference type="PROSITE" id="PS00893">
    <property type="entry name" value="NUDIX_BOX"/>
    <property type="match status" value="1"/>
</dbReference>
<dbReference type="InterPro" id="IPR020084">
    <property type="entry name" value="NUDIX_hydrolase_CS"/>
</dbReference>
<feature type="compositionally biased region" description="Polar residues" evidence="9">
    <location>
        <begin position="135"/>
        <end position="154"/>
    </location>
</feature>
<feature type="compositionally biased region" description="Polar residues" evidence="9">
    <location>
        <begin position="784"/>
        <end position="806"/>
    </location>
</feature>
<dbReference type="CDD" id="cd03672">
    <property type="entry name" value="NUDIX_Dcp2p_Nudt20"/>
    <property type="match status" value="1"/>
</dbReference>
<keyword evidence="12" id="KW-1185">Reference proteome</keyword>
<dbReference type="InterPro" id="IPR000086">
    <property type="entry name" value="NUDIX_hydrolase_dom"/>
</dbReference>
<name>A0ABQ8JMJ5_DERPT</name>
<protein>
    <submittedName>
        <fullName evidence="11">mRNA-decapping enzyme subunit 2</fullName>
    </submittedName>
</protein>
<comment type="subcellular location">
    <subcellularLocation>
        <location evidence="2">Cytoplasm</location>
    </subcellularLocation>
</comment>
<dbReference type="Proteomes" id="UP000887458">
    <property type="component" value="Unassembled WGS sequence"/>
</dbReference>
<evidence type="ECO:0000256" key="5">
    <source>
        <dbReference type="ARBA" id="ARBA00022723"/>
    </source>
</evidence>
<comment type="cofactor">
    <cofactor evidence="1">
        <name>Mn(2+)</name>
        <dbReference type="ChEBI" id="CHEBI:29035"/>
    </cofactor>
</comment>
<dbReference type="InterPro" id="IPR036189">
    <property type="entry name" value="DCP2_BoxA_sf"/>
</dbReference>
<evidence type="ECO:0000256" key="2">
    <source>
        <dbReference type="ARBA" id="ARBA00004496"/>
    </source>
</evidence>
<feature type="region of interest" description="Disordered" evidence="9">
    <location>
        <begin position="784"/>
        <end position="819"/>
    </location>
</feature>
<keyword evidence="7" id="KW-0694">RNA-binding</keyword>
<feature type="domain" description="Nudix hydrolase" evidence="10">
    <location>
        <begin position="406"/>
        <end position="534"/>
    </location>
</feature>
<dbReference type="SUPFAM" id="SSF55811">
    <property type="entry name" value="Nudix"/>
    <property type="match status" value="1"/>
</dbReference>
<dbReference type="SUPFAM" id="SSF140586">
    <property type="entry name" value="Dcp2 domain-like"/>
    <property type="match status" value="1"/>
</dbReference>
<feature type="compositionally biased region" description="Low complexity" evidence="9">
    <location>
        <begin position="859"/>
        <end position="902"/>
    </location>
</feature>
<evidence type="ECO:0000256" key="9">
    <source>
        <dbReference type="SAM" id="MobiDB-lite"/>
    </source>
</evidence>
<reference evidence="11 12" key="1">
    <citation type="journal article" date="2018" name="J. Allergy Clin. Immunol.">
        <title>High-quality assembly of Dermatophagoides pteronyssinus genome and transcriptome reveals a wide range of novel allergens.</title>
        <authorList>
            <person name="Liu X.Y."/>
            <person name="Yang K.Y."/>
            <person name="Wang M.Q."/>
            <person name="Kwok J.S."/>
            <person name="Zeng X."/>
            <person name="Yang Z."/>
            <person name="Xiao X.J."/>
            <person name="Lau C.P."/>
            <person name="Li Y."/>
            <person name="Huang Z.M."/>
            <person name="Ba J.G."/>
            <person name="Yim A.K."/>
            <person name="Ouyang C.Y."/>
            <person name="Ngai S.M."/>
            <person name="Chan T.F."/>
            <person name="Leung E.L."/>
            <person name="Liu L."/>
            <person name="Liu Z.G."/>
            <person name="Tsui S.K."/>
        </authorList>
    </citation>
    <scope>NUCLEOTIDE SEQUENCE [LARGE SCALE GENOMIC DNA]</scope>
    <source>
        <strain evidence="11">Derp</strain>
    </source>
</reference>
<feature type="region of interest" description="Disordered" evidence="9">
    <location>
        <begin position="124"/>
        <end position="156"/>
    </location>
</feature>
<evidence type="ECO:0000313" key="12">
    <source>
        <dbReference type="Proteomes" id="UP000887458"/>
    </source>
</evidence>
<keyword evidence="6" id="KW-0378">Hydrolase</keyword>
<comment type="similarity">
    <text evidence="3">Belongs to the Nudix hydrolase family. DCP2 subfamily.</text>
</comment>
<keyword evidence="5" id="KW-0479">Metal-binding</keyword>
<sequence length="977" mass="110112">MSELNSNLQRLFNAVSSTSPSTSNVAAASATTTIKKTTTNQNPFDFFTATNNNKMIDPMSIISSSSSSSTHQKSLYQSSSSSKPNHFVNNINGNIMEKETQPQSSSSSSMFLSENDIITSLMKHTNHQQQQQNTDKTNGFWSSSNEQSILDKQQSSSSSSISNDLFALFQPNRTVINGGQQQCLMGKNIPSSSSSSTMATTLESLENCLNTDRHDGGSLNRSTTQAIPINNNNNNDGDNNMSHCMKSFLFNNEQQQNSTSELIGNNNNNNVVMDNICSSLSSSESESSQFSPPSTLVSDIVQETVAFEHTEDFIRSLQIPLDVLDDLASRFVLNMPQEEKYDPIRICFQMENAFWHYLDFCCECDSRLPKFKFKRFAQIMFTYVPRLRQFLDVFDDVVNKWIQYKFSIPCSGAIMLDETMDYILLVQGYGNKTWGFPKGKVNHDESLMNCAVREVFEETGYNCMGNILADQYLERKIFESRLRLYLIRNVEFNYEFKPQARNEIRSIKWFALKDFPQNRQDQTQQHPKTSSQMMAVSNGGGNIINGDVVMMPQNASKFVSIMPFMQAIRKWVENEKRKMKVVRKRERRQQMKLAKQQQRKANELAAIFGGINSTINANVEGKGSSNSSSPTSTIDDLNDNKTIVIDNDSDSTLNKTTTSFVDVDLNTILGYREMYNYKNDQRNLMTREQRNHEQTWQQQMYTFSNGDGIAQESNSLLNNNQDKHNALPQAGHLEDIERALMENSLNKNENKKDSSSSTSSILLGSKGSCTEKLNILFGLANQQQTSSSNTMISLNNNQRPSSSMSVNLPNGNNNDNDMESEINKMIKPSLAPIGTRRSSSISTCYADNQRKNFSGHIVISNNNNNNNNDDSGDNSSCSSSNSIKNNKSNNIINGQISSNNNDHQNSIETMLKDLIINNNNNSKQQQQQQSPTNKKTCRQTETKKMNGHYNGLDSETVMIVHPKIEQLLQRLKTVYMA</sequence>
<dbReference type="PANTHER" id="PTHR23114">
    <property type="entry name" value="M7GPPPN-MRNA HYDROLASE"/>
    <property type="match status" value="1"/>
</dbReference>
<comment type="caution">
    <text evidence="11">The sequence shown here is derived from an EMBL/GenBank/DDBJ whole genome shotgun (WGS) entry which is preliminary data.</text>
</comment>
<evidence type="ECO:0000256" key="6">
    <source>
        <dbReference type="ARBA" id="ARBA00022801"/>
    </source>
</evidence>
<dbReference type="SMART" id="SM01125">
    <property type="entry name" value="DCP2"/>
    <property type="match status" value="1"/>
</dbReference>
<evidence type="ECO:0000256" key="1">
    <source>
        <dbReference type="ARBA" id="ARBA00001936"/>
    </source>
</evidence>
<keyword evidence="8" id="KW-0464">Manganese</keyword>
<evidence type="ECO:0000256" key="3">
    <source>
        <dbReference type="ARBA" id="ARBA00005279"/>
    </source>
</evidence>
<dbReference type="Pfam" id="PF00293">
    <property type="entry name" value="NUDIX"/>
    <property type="match status" value="1"/>
</dbReference>
<dbReference type="InterPro" id="IPR015797">
    <property type="entry name" value="NUDIX_hydrolase-like_dom_sf"/>
</dbReference>
<dbReference type="Gene3D" id="3.90.79.10">
    <property type="entry name" value="Nucleoside Triphosphate Pyrophosphohydrolase"/>
    <property type="match status" value="1"/>
</dbReference>
<dbReference type="Pfam" id="PF05026">
    <property type="entry name" value="DCP2"/>
    <property type="match status" value="1"/>
</dbReference>
<proteinExistence type="inferred from homology"/>
<feature type="region of interest" description="Disordered" evidence="9">
    <location>
        <begin position="212"/>
        <end position="235"/>
    </location>
</feature>
<organism evidence="11 12">
    <name type="scientific">Dermatophagoides pteronyssinus</name>
    <name type="common">European house dust mite</name>
    <dbReference type="NCBI Taxonomy" id="6956"/>
    <lineage>
        <taxon>Eukaryota</taxon>
        <taxon>Metazoa</taxon>
        <taxon>Ecdysozoa</taxon>
        <taxon>Arthropoda</taxon>
        <taxon>Chelicerata</taxon>
        <taxon>Arachnida</taxon>
        <taxon>Acari</taxon>
        <taxon>Acariformes</taxon>
        <taxon>Sarcoptiformes</taxon>
        <taxon>Astigmata</taxon>
        <taxon>Psoroptidia</taxon>
        <taxon>Analgoidea</taxon>
        <taxon>Pyroglyphidae</taxon>
        <taxon>Dermatophagoidinae</taxon>
        <taxon>Dermatophagoides</taxon>
    </lineage>
</organism>
<feature type="region of interest" description="Disordered" evidence="9">
    <location>
        <begin position="59"/>
        <end position="90"/>
    </location>
</feature>
<reference evidence="11 12" key="2">
    <citation type="journal article" date="2022" name="Mol. Biol. Evol.">
        <title>Comparative Genomics Reveals Insights into the Divergent Evolution of Astigmatic Mites and Household Pest Adaptations.</title>
        <authorList>
            <person name="Xiong Q."/>
            <person name="Wan A.T."/>
            <person name="Liu X."/>
            <person name="Fung C.S."/>
            <person name="Xiao X."/>
            <person name="Malainual N."/>
            <person name="Hou J."/>
            <person name="Wang L."/>
            <person name="Wang M."/>
            <person name="Yang K.Y."/>
            <person name="Cui Y."/>
            <person name="Leung E.L."/>
            <person name="Nong W."/>
            <person name="Shin S.K."/>
            <person name="Au S.W."/>
            <person name="Jeong K.Y."/>
            <person name="Chew F.T."/>
            <person name="Hui J.H."/>
            <person name="Leung T.F."/>
            <person name="Tungtrongchitr A."/>
            <person name="Zhong N."/>
            <person name="Liu Z."/>
            <person name="Tsui S.K."/>
        </authorList>
    </citation>
    <scope>NUCLEOTIDE SEQUENCE [LARGE SCALE GENOMIC DNA]</scope>
    <source>
        <strain evidence="11">Derp</strain>
    </source>
</reference>
<gene>
    <name evidence="11" type="primary">DCP2</name>
    <name evidence="11" type="ORF">DERP_005240</name>
</gene>
<dbReference type="InterPro" id="IPR044099">
    <property type="entry name" value="Dcp2_NUDIX"/>
</dbReference>
<dbReference type="Gene3D" id="1.10.10.1050">
    <property type="entry name" value="Dcp2, box A domain"/>
    <property type="match status" value="1"/>
</dbReference>
<feature type="region of interest" description="Disordered" evidence="9">
    <location>
        <begin position="856"/>
        <end position="903"/>
    </location>
</feature>
<evidence type="ECO:0000313" key="11">
    <source>
        <dbReference type="EMBL" id="KAH9423660.1"/>
    </source>
</evidence>
<feature type="compositionally biased region" description="Polar residues" evidence="9">
    <location>
        <begin position="219"/>
        <end position="229"/>
    </location>
</feature>
<evidence type="ECO:0000256" key="4">
    <source>
        <dbReference type="ARBA" id="ARBA00022490"/>
    </source>
</evidence>
<evidence type="ECO:0000256" key="7">
    <source>
        <dbReference type="ARBA" id="ARBA00022884"/>
    </source>
</evidence>
<dbReference type="InterPro" id="IPR007722">
    <property type="entry name" value="DCP2_BoxA"/>
</dbReference>
<evidence type="ECO:0000259" key="10">
    <source>
        <dbReference type="PROSITE" id="PS51462"/>
    </source>
</evidence>
<dbReference type="EMBL" id="NJHN03000031">
    <property type="protein sequence ID" value="KAH9423660.1"/>
    <property type="molecule type" value="Genomic_DNA"/>
</dbReference>
<accession>A0ABQ8JMJ5</accession>
<evidence type="ECO:0000256" key="8">
    <source>
        <dbReference type="ARBA" id="ARBA00023211"/>
    </source>
</evidence>
<dbReference type="PANTHER" id="PTHR23114:SF17">
    <property type="entry name" value="M7GPPPN-MRNA HYDROLASE"/>
    <property type="match status" value="1"/>
</dbReference>
<keyword evidence="4" id="KW-0963">Cytoplasm</keyword>